<sequence length="145" mass="16639">MGFFFQDKESHRVAPIRFLSTAKESEELGNGDDIDESVGFLGRRTIIVASSNGFLLCNPKRKFQKEYYIYNPATRQWISLPKPPKPYRQVATGFVCKTDDPRKDSISYKEVRCAIPKWPCDTQSTVRIQTFSSETGKWMAIDPYA</sequence>
<evidence type="ECO:0000313" key="2">
    <source>
        <dbReference type="Proteomes" id="UP001062846"/>
    </source>
</evidence>
<keyword evidence="2" id="KW-1185">Reference proteome</keyword>
<evidence type="ECO:0000313" key="1">
    <source>
        <dbReference type="EMBL" id="KAI8544277.1"/>
    </source>
</evidence>
<comment type="caution">
    <text evidence="1">The sequence shown here is derived from an EMBL/GenBank/DDBJ whole genome shotgun (WGS) entry which is preliminary data.</text>
</comment>
<dbReference type="EMBL" id="CM046395">
    <property type="protein sequence ID" value="KAI8544277.1"/>
    <property type="molecule type" value="Genomic_DNA"/>
</dbReference>
<organism evidence="1 2">
    <name type="scientific">Rhododendron molle</name>
    <name type="common">Chinese azalea</name>
    <name type="synonym">Azalea mollis</name>
    <dbReference type="NCBI Taxonomy" id="49168"/>
    <lineage>
        <taxon>Eukaryota</taxon>
        <taxon>Viridiplantae</taxon>
        <taxon>Streptophyta</taxon>
        <taxon>Embryophyta</taxon>
        <taxon>Tracheophyta</taxon>
        <taxon>Spermatophyta</taxon>
        <taxon>Magnoliopsida</taxon>
        <taxon>eudicotyledons</taxon>
        <taxon>Gunneridae</taxon>
        <taxon>Pentapetalae</taxon>
        <taxon>asterids</taxon>
        <taxon>Ericales</taxon>
        <taxon>Ericaceae</taxon>
        <taxon>Ericoideae</taxon>
        <taxon>Rhodoreae</taxon>
        <taxon>Rhododendron</taxon>
    </lineage>
</organism>
<reference evidence="1" key="1">
    <citation type="submission" date="2022-02" db="EMBL/GenBank/DDBJ databases">
        <title>Plant Genome Project.</title>
        <authorList>
            <person name="Zhang R.-G."/>
        </authorList>
    </citation>
    <scope>NUCLEOTIDE SEQUENCE</scope>
    <source>
        <strain evidence="1">AT1</strain>
    </source>
</reference>
<name>A0ACC0MUT1_RHOML</name>
<accession>A0ACC0MUT1</accession>
<protein>
    <submittedName>
        <fullName evidence="1">Uncharacterized protein</fullName>
    </submittedName>
</protein>
<gene>
    <name evidence="1" type="ORF">RHMOL_Rhmol08G0283400</name>
</gene>
<proteinExistence type="predicted"/>
<dbReference type="Proteomes" id="UP001062846">
    <property type="component" value="Chromosome 8"/>
</dbReference>